<dbReference type="EMBL" id="WNYA01000681">
    <property type="protein sequence ID" value="KAG8547557.1"/>
    <property type="molecule type" value="Genomic_DNA"/>
</dbReference>
<gene>
    <name evidence="3" type="ORF">GDO81_028028</name>
</gene>
<evidence type="ECO:0000259" key="2">
    <source>
        <dbReference type="Pfam" id="PF01826"/>
    </source>
</evidence>
<evidence type="ECO:0000313" key="3">
    <source>
        <dbReference type="EMBL" id="KAG8547557.1"/>
    </source>
</evidence>
<feature type="domain" description="TIL" evidence="2">
    <location>
        <begin position="35"/>
        <end position="90"/>
    </location>
</feature>
<keyword evidence="1" id="KW-0732">Signal</keyword>
<dbReference type="InterPro" id="IPR002919">
    <property type="entry name" value="TIL_dom"/>
</dbReference>
<name>A0AAV6ZDI3_ENGPU</name>
<dbReference type="Pfam" id="PF01826">
    <property type="entry name" value="TIL"/>
    <property type="match status" value="1"/>
</dbReference>
<comment type="caution">
    <text evidence="3">The sequence shown here is derived from an EMBL/GenBank/DDBJ whole genome shotgun (WGS) entry which is preliminary data.</text>
</comment>
<dbReference type="AlphaFoldDB" id="A0AAV6ZDI3"/>
<sequence>MLKPITILFIALVLSSMCVLNHGKHGKANERCHLQHQVRQECGSSCPRNCENYGKAQGFCPMKCVSGCFCRIPYIFYRGSTGICVLPKNC</sequence>
<evidence type="ECO:0000313" key="4">
    <source>
        <dbReference type="Proteomes" id="UP000824782"/>
    </source>
</evidence>
<keyword evidence="4" id="KW-1185">Reference proteome</keyword>
<protein>
    <recommendedName>
        <fullName evidence="2">TIL domain-containing protein</fullName>
    </recommendedName>
</protein>
<dbReference type="CDD" id="cd19941">
    <property type="entry name" value="TIL"/>
    <property type="match status" value="1"/>
</dbReference>
<reference evidence="3" key="1">
    <citation type="thesis" date="2020" institute="ProQuest LLC" country="789 East Eisenhower Parkway, Ann Arbor, MI, USA">
        <title>Comparative Genomics and Chromosome Evolution.</title>
        <authorList>
            <person name="Mudd A.B."/>
        </authorList>
    </citation>
    <scope>NUCLEOTIDE SEQUENCE</scope>
    <source>
        <strain evidence="3">237g6f4</strain>
        <tissue evidence="3">Blood</tissue>
    </source>
</reference>
<accession>A0AAV6ZDI3</accession>
<dbReference type="InterPro" id="IPR036084">
    <property type="entry name" value="Ser_inhib-like_sf"/>
</dbReference>
<feature type="chain" id="PRO_5043910877" description="TIL domain-containing protein" evidence="1">
    <location>
        <begin position="24"/>
        <end position="90"/>
    </location>
</feature>
<proteinExistence type="predicted"/>
<feature type="signal peptide" evidence="1">
    <location>
        <begin position="1"/>
        <end position="23"/>
    </location>
</feature>
<organism evidence="3 4">
    <name type="scientific">Engystomops pustulosus</name>
    <name type="common">Tungara frog</name>
    <name type="synonym">Physalaemus pustulosus</name>
    <dbReference type="NCBI Taxonomy" id="76066"/>
    <lineage>
        <taxon>Eukaryota</taxon>
        <taxon>Metazoa</taxon>
        <taxon>Chordata</taxon>
        <taxon>Craniata</taxon>
        <taxon>Vertebrata</taxon>
        <taxon>Euteleostomi</taxon>
        <taxon>Amphibia</taxon>
        <taxon>Batrachia</taxon>
        <taxon>Anura</taxon>
        <taxon>Neobatrachia</taxon>
        <taxon>Hyloidea</taxon>
        <taxon>Leptodactylidae</taxon>
        <taxon>Leiuperinae</taxon>
        <taxon>Engystomops</taxon>
    </lineage>
</organism>
<dbReference type="Proteomes" id="UP000824782">
    <property type="component" value="Unassembled WGS sequence"/>
</dbReference>
<evidence type="ECO:0000256" key="1">
    <source>
        <dbReference type="SAM" id="SignalP"/>
    </source>
</evidence>
<dbReference type="Gene3D" id="2.10.25.10">
    <property type="entry name" value="Laminin"/>
    <property type="match status" value="1"/>
</dbReference>
<dbReference type="SUPFAM" id="SSF57567">
    <property type="entry name" value="Serine protease inhibitors"/>
    <property type="match status" value="1"/>
</dbReference>